<dbReference type="Gene3D" id="3.30.559.10">
    <property type="entry name" value="Chloramphenicol acetyltransferase-like domain"/>
    <property type="match status" value="1"/>
</dbReference>
<proteinExistence type="inferred from homology"/>
<dbReference type="GO" id="GO:0045254">
    <property type="term" value="C:pyruvate dehydrogenase complex"/>
    <property type="evidence" value="ECO:0007669"/>
    <property type="project" value="InterPro"/>
</dbReference>
<dbReference type="InterPro" id="IPR023213">
    <property type="entry name" value="CAT-like_dom_sf"/>
</dbReference>
<dbReference type="AlphaFoldDB" id="A0A8E0RK29"/>
<dbReference type="InterPro" id="IPR036625">
    <property type="entry name" value="E3-bd_dom_sf"/>
</dbReference>
<gene>
    <name evidence="4" type="ORF">FBUS_00844</name>
</gene>
<reference evidence="4" key="1">
    <citation type="submission" date="2019-05" db="EMBL/GenBank/DDBJ databases">
        <title>Annotation for the trematode Fasciolopsis buski.</title>
        <authorList>
            <person name="Choi Y.-J."/>
        </authorList>
    </citation>
    <scope>NUCLEOTIDE SEQUENCE</scope>
    <source>
        <strain evidence="4">HT</strain>
        <tissue evidence="4">Whole worm</tissue>
    </source>
</reference>
<dbReference type="GO" id="GO:0006086">
    <property type="term" value="P:pyruvate decarboxylation to acetyl-CoA"/>
    <property type="evidence" value="ECO:0007669"/>
    <property type="project" value="InterPro"/>
</dbReference>
<name>A0A8E0RK29_9TREM</name>
<dbReference type="GO" id="GO:0005739">
    <property type="term" value="C:mitochondrion"/>
    <property type="evidence" value="ECO:0007669"/>
    <property type="project" value="TreeGrafter"/>
</dbReference>
<evidence type="ECO:0000313" key="5">
    <source>
        <dbReference type="Proteomes" id="UP000728185"/>
    </source>
</evidence>
<feature type="compositionally biased region" description="Polar residues" evidence="2">
    <location>
        <begin position="54"/>
        <end position="71"/>
    </location>
</feature>
<protein>
    <submittedName>
        <fullName evidence="4">Dihydrolipoamide acetyltransferase component of pyruvate dehydrogenase complex</fullName>
    </submittedName>
</protein>
<dbReference type="PANTHER" id="PTHR23151">
    <property type="entry name" value="DIHYDROLIPOAMIDE ACETYL/SUCCINYL-TRANSFERASE-RELATED"/>
    <property type="match status" value="1"/>
</dbReference>
<dbReference type="SUPFAM" id="SSF52777">
    <property type="entry name" value="CoA-dependent acyltransferases"/>
    <property type="match status" value="1"/>
</dbReference>
<comment type="caution">
    <text evidence="4">The sequence shown here is derived from an EMBL/GenBank/DDBJ whole genome shotgun (WGS) entry which is preliminary data.</text>
</comment>
<dbReference type="PROSITE" id="PS51826">
    <property type="entry name" value="PSBD"/>
    <property type="match status" value="1"/>
</dbReference>
<dbReference type="Pfam" id="PF02817">
    <property type="entry name" value="E3_binding"/>
    <property type="match status" value="1"/>
</dbReference>
<feature type="domain" description="Peripheral subunit-binding (PSBD)" evidence="3">
    <location>
        <begin position="74"/>
        <end position="111"/>
    </location>
</feature>
<dbReference type="InterPro" id="IPR004167">
    <property type="entry name" value="PSBD"/>
</dbReference>
<dbReference type="OrthoDB" id="537444at2759"/>
<dbReference type="InterPro" id="IPR045257">
    <property type="entry name" value="E2/Pdx1"/>
</dbReference>
<dbReference type="SUPFAM" id="SSF47005">
    <property type="entry name" value="Peripheral subunit-binding domain of 2-oxo acid dehydrogenase complex"/>
    <property type="match status" value="1"/>
</dbReference>
<dbReference type="Proteomes" id="UP000728185">
    <property type="component" value="Unassembled WGS sequence"/>
</dbReference>
<keyword evidence="5" id="KW-1185">Reference proteome</keyword>
<accession>A0A8E0RK29</accession>
<feature type="non-terminal residue" evidence="4">
    <location>
        <position position="412"/>
    </location>
</feature>
<organism evidence="4 5">
    <name type="scientific">Fasciolopsis buskii</name>
    <dbReference type="NCBI Taxonomy" id="27845"/>
    <lineage>
        <taxon>Eukaryota</taxon>
        <taxon>Metazoa</taxon>
        <taxon>Spiralia</taxon>
        <taxon>Lophotrochozoa</taxon>
        <taxon>Platyhelminthes</taxon>
        <taxon>Trematoda</taxon>
        <taxon>Digenea</taxon>
        <taxon>Plagiorchiida</taxon>
        <taxon>Echinostomata</taxon>
        <taxon>Echinostomatoidea</taxon>
        <taxon>Fasciolidae</taxon>
        <taxon>Fasciolopsis</taxon>
    </lineage>
</organism>
<keyword evidence="4" id="KW-0670">Pyruvate</keyword>
<evidence type="ECO:0000259" key="3">
    <source>
        <dbReference type="PROSITE" id="PS51826"/>
    </source>
</evidence>
<evidence type="ECO:0000313" key="4">
    <source>
        <dbReference type="EMBL" id="KAA0183944.1"/>
    </source>
</evidence>
<dbReference type="InterPro" id="IPR001078">
    <property type="entry name" value="2-oxoacid_DH_actylTfrase"/>
</dbReference>
<feature type="region of interest" description="Disordered" evidence="2">
    <location>
        <begin position="27"/>
        <end position="74"/>
    </location>
</feature>
<dbReference type="Gene3D" id="4.10.320.10">
    <property type="entry name" value="E3-binding domain"/>
    <property type="match status" value="1"/>
</dbReference>
<dbReference type="PANTHER" id="PTHR23151:SF90">
    <property type="entry name" value="DIHYDROLIPOYLLYSINE-RESIDUE ACETYLTRANSFERASE COMPONENT OF PYRUVATE DEHYDROGENASE COMPLEX, MITOCHONDRIAL-RELATED"/>
    <property type="match status" value="1"/>
</dbReference>
<evidence type="ECO:0000256" key="1">
    <source>
        <dbReference type="ARBA" id="ARBA00007317"/>
    </source>
</evidence>
<dbReference type="GO" id="GO:0016746">
    <property type="term" value="F:acyltransferase activity"/>
    <property type="evidence" value="ECO:0007669"/>
    <property type="project" value="InterPro"/>
</dbReference>
<comment type="similarity">
    <text evidence="1">Belongs to the 2-oxoacid dehydrogenase family.</text>
</comment>
<sequence>VDANTPGIKVGDLIALIAGPGEDWKEVAASAPKVTPAAESPKEEKPTAVPTPQPAESSTVAAQKVETTGPRSSAMGPAVRALLHKHNLDASQVPATGPHGQLLKGDVMAFIASGGAGVAPKPTAVQTPPQPSAPVSVPLTAAFTDIPLTNMRQVIAKRLTFSKSSIPHTYVRGVASLDRILALRKDLKARIGLRVSVNDMIIKACALALRMVPEMNATSNEATGAPVLQTAVDISMAVATPAGLITPILFNADITPISQLSQMAVALAKKARDGKLQPHEFQGGSFTISNLGMFDISQFTAVINPPQVAILAVGTGRPKAVSIDADNHILFSNRVTLTLSVDSRFVSEDVAGRFLSRVSQLLGEHPLMLLSDDPVASAGLQDKSDRKPDMFDVLMLSNPVASTAQAKPVNKA</sequence>
<dbReference type="EMBL" id="LUCM01011468">
    <property type="protein sequence ID" value="KAA0183944.1"/>
    <property type="molecule type" value="Genomic_DNA"/>
</dbReference>
<dbReference type="Pfam" id="PF00198">
    <property type="entry name" value="2-oxoacid_dh"/>
    <property type="match status" value="1"/>
</dbReference>
<evidence type="ECO:0000256" key="2">
    <source>
        <dbReference type="SAM" id="MobiDB-lite"/>
    </source>
</evidence>